<keyword evidence="11" id="KW-1185">Reference proteome</keyword>
<dbReference type="SUPFAM" id="SSF56327">
    <property type="entry name" value="LDH C-terminal domain-like"/>
    <property type="match status" value="1"/>
</dbReference>
<dbReference type="EMBL" id="JALLPJ020000981">
    <property type="protein sequence ID" value="KAL3778529.1"/>
    <property type="molecule type" value="Genomic_DNA"/>
</dbReference>
<dbReference type="Pfam" id="PF02866">
    <property type="entry name" value="Ldh_1_C"/>
    <property type="match status" value="1"/>
</dbReference>
<proteinExistence type="inferred from homology"/>
<evidence type="ECO:0000256" key="5">
    <source>
        <dbReference type="ARBA" id="ARBA00023027"/>
    </source>
</evidence>
<keyword evidence="5 7" id="KW-0520">NAD</keyword>
<gene>
    <name evidence="10" type="ORF">ACHAWO_012546</name>
</gene>
<evidence type="ECO:0000259" key="9">
    <source>
        <dbReference type="Pfam" id="PF02866"/>
    </source>
</evidence>
<dbReference type="InterPro" id="IPR001236">
    <property type="entry name" value="Lactate/malate_DH_N"/>
</dbReference>
<dbReference type="InterPro" id="IPR036291">
    <property type="entry name" value="NAD(P)-bd_dom_sf"/>
</dbReference>
<name>A0ABD3NSX1_9STRA</name>
<dbReference type="InterPro" id="IPR015955">
    <property type="entry name" value="Lactate_DH/Glyco_Ohase_4_C"/>
</dbReference>
<reference evidence="10 11" key="1">
    <citation type="submission" date="2024-10" db="EMBL/GenBank/DDBJ databases">
        <title>Updated reference genomes for cyclostephanoid diatoms.</title>
        <authorList>
            <person name="Roberts W.R."/>
            <person name="Alverson A.J."/>
        </authorList>
    </citation>
    <scope>NUCLEOTIDE SEQUENCE [LARGE SCALE GENOMIC DNA]</scope>
    <source>
        <strain evidence="10 11">AJA010-31</strain>
    </source>
</reference>
<evidence type="ECO:0000256" key="4">
    <source>
        <dbReference type="ARBA" id="ARBA00023002"/>
    </source>
</evidence>
<dbReference type="NCBIfam" id="TIGR01771">
    <property type="entry name" value="L-LDH-NAD"/>
    <property type="match status" value="1"/>
</dbReference>
<dbReference type="SUPFAM" id="SSF51735">
    <property type="entry name" value="NAD(P)-binding Rossmann-fold domains"/>
    <property type="match status" value="1"/>
</dbReference>
<dbReference type="PANTHER" id="PTHR43128">
    <property type="entry name" value="L-2-HYDROXYCARBOXYLATE DEHYDROGENASE (NAD(P)(+))"/>
    <property type="match status" value="1"/>
</dbReference>
<dbReference type="InterPro" id="IPR022383">
    <property type="entry name" value="Lactate/malate_DH_C"/>
</dbReference>
<accession>A0ABD3NSX1</accession>
<dbReference type="InterPro" id="IPR018177">
    <property type="entry name" value="L-lactate_DH_AS"/>
</dbReference>
<feature type="domain" description="Lactate/malate dehydrogenase N-terminal" evidence="8">
    <location>
        <begin position="79"/>
        <end position="209"/>
    </location>
</feature>
<keyword evidence="4 7" id="KW-0560">Oxidoreductase</keyword>
<dbReference type="EC" id="1.1.1.27" evidence="3 7"/>
<dbReference type="Pfam" id="PF00056">
    <property type="entry name" value="Ldh_1_N"/>
    <property type="match status" value="1"/>
</dbReference>
<comment type="catalytic activity">
    <reaction evidence="6 7">
        <text>(S)-lactate + NAD(+) = pyruvate + NADH + H(+)</text>
        <dbReference type="Rhea" id="RHEA:23444"/>
        <dbReference type="ChEBI" id="CHEBI:15361"/>
        <dbReference type="ChEBI" id="CHEBI:15378"/>
        <dbReference type="ChEBI" id="CHEBI:16651"/>
        <dbReference type="ChEBI" id="CHEBI:57540"/>
        <dbReference type="ChEBI" id="CHEBI:57945"/>
        <dbReference type="EC" id="1.1.1.27"/>
    </reaction>
</comment>
<dbReference type="PROSITE" id="PS00064">
    <property type="entry name" value="L_LDH"/>
    <property type="match status" value="1"/>
</dbReference>
<dbReference type="InterPro" id="IPR011304">
    <property type="entry name" value="L-lactate_DH"/>
</dbReference>
<evidence type="ECO:0000256" key="3">
    <source>
        <dbReference type="ARBA" id="ARBA00012967"/>
    </source>
</evidence>
<sequence length="388" mass="41653">MISTSITRRTVKRAAPWIERCISSSVTSLNPPDLDSDTLSQVSNTSNLRLSHSLEPIPYTSGIELTPENSFHDKLGHKKVTVVGCGQVGMAIAYSMLNQTTAGTIALVDMNKDKLEGEAKDLEQGSAFHQHVRILASDEYSVSQGSHLVIVTAGAAQKPGESRLNLLDRNVGIMKNIIPQVLAFSPNAAICIVANPVDIMTAVAAKIAGPSIAPGRIFGSGTCLDSSRLRSLIAKKLDLDTAAVTGYVIGEHGDSSVPVWSSVRVGGVPLLKFGQEPTALHDAIHKEVVMSAYDVIQKKGYTNWAVGLTSSFIANAVVDNTRHIMPVSTCVRGLYGIEEDIFTSMPCTVGSTGVQRVINLPLTDSEQSKLKQSTLTLWEMQKGIWNMI</sequence>
<evidence type="ECO:0000256" key="6">
    <source>
        <dbReference type="ARBA" id="ARBA00049258"/>
    </source>
</evidence>
<dbReference type="GO" id="GO:0004459">
    <property type="term" value="F:L-lactate dehydrogenase (NAD+) activity"/>
    <property type="evidence" value="ECO:0007669"/>
    <property type="project" value="UniProtKB-EC"/>
</dbReference>
<dbReference type="InterPro" id="IPR001557">
    <property type="entry name" value="L-lactate/malate_DH"/>
</dbReference>
<evidence type="ECO:0000259" key="8">
    <source>
        <dbReference type="Pfam" id="PF00056"/>
    </source>
</evidence>
<evidence type="ECO:0000256" key="2">
    <source>
        <dbReference type="ARBA" id="ARBA00006054"/>
    </source>
</evidence>
<evidence type="ECO:0000313" key="11">
    <source>
        <dbReference type="Proteomes" id="UP001530400"/>
    </source>
</evidence>
<feature type="domain" description="Lactate/malate dehydrogenase C-terminal" evidence="9">
    <location>
        <begin position="222"/>
        <end position="378"/>
    </location>
</feature>
<dbReference type="PRINTS" id="PR00086">
    <property type="entry name" value="LLDHDRGNASE"/>
</dbReference>
<evidence type="ECO:0000313" key="10">
    <source>
        <dbReference type="EMBL" id="KAL3778529.1"/>
    </source>
</evidence>
<comment type="caution">
    <text evidence="10">The sequence shown here is derived from an EMBL/GenBank/DDBJ whole genome shotgun (WGS) entry which is preliminary data.</text>
</comment>
<evidence type="ECO:0000256" key="7">
    <source>
        <dbReference type="RuleBase" id="RU000496"/>
    </source>
</evidence>
<organism evidence="10 11">
    <name type="scientific">Cyclotella atomus</name>
    <dbReference type="NCBI Taxonomy" id="382360"/>
    <lineage>
        <taxon>Eukaryota</taxon>
        <taxon>Sar</taxon>
        <taxon>Stramenopiles</taxon>
        <taxon>Ochrophyta</taxon>
        <taxon>Bacillariophyta</taxon>
        <taxon>Coscinodiscophyceae</taxon>
        <taxon>Thalassiosirophycidae</taxon>
        <taxon>Stephanodiscales</taxon>
        <taxon>Stephanodiscaceae</taxon>
        <taxon>Cyclotella</taxon>
    </lineage>
</organism>
<dbReference type="Proteomes" id="UP001530400">
    <property type="component" value="Unassembled WGS sequence"/>
</dbReference>
<dbReference type="AlphaFoldDB" id="A0ABD3NSX1"/>
<dbReference type="Gene3D" id="3.40.50.720">
    <property type="entry name" value="NAD(P)-binding Rossmann-like Domain"/>
    <property type="match status" value="1"/>
</dbReference>
<evidence type="ECO:0000256" key="1">
    <source>
        <dbReference type="ARBA" id="ARBA00004843"/>
    </source>
</evidence>
<comment type="pathway">
    <text evidence="1 7">Fermentation; pyruvate fermentation to lactate; (S)-lactate from pyruvate: step 1/1.</text>
</comment>
<dbReference type="PANTHER" id="PTHR43128:SF16">
    <property type="entry name" value="L-LACTATE DEHYDROGENASE"/>
    <property type="match status" value="1"/>
</dbReference>
<comment type="similarity">
    <text evidence="2">Belongs to the LDH/MDH superfamily. LDH family.</text>
</comment>
<protein>
    <recommendedName>
        <fullName evidence="3 7">L-lactate dehydrogenase</fullName>
        <ecNumber evidence="3 7">1.1.1.27</ecNumber>
    </recommendedName>
</protein>
<dbReference type="Gene3D" id="3.90.110.10">
    <property type="entry name" value="Lactate dehydrogenase/glycoside hydrolase, family 4, C-terminal"/>
    <property type="match status" value="1"/>
</dbReference>